<organism evidence="5 6">
    <name type="scientific">Xylona heveae (strain CBS 132557 / TC161)</name>
    <dbReference type="NCBI Taxonomy" id="1328760"/>
    <lineage>
        <taxon>Eukaryota</taxon>
        <taxon>Fungi</taxon>
        <taxon>Dikarya</taxon>
        <taxon>Ascomycota</taxon>
        <taxon>Pezizomycotina</taxon>
        <taxon>Xylonomycetes</taxon>
        <taxon>Xylonales</taxon>
        <taxon>Xylonaceae</taxon>
        <taxon>Xylona</taxon>
    </lineage>
</organism>
<dbReference type="OMA" id="RTEWIMW"/>
<sequence length="417" mass="46724">MGPKPGLARSLVLAFGIFIGLLWLLQSFQSHGSLRVPAAHGVRPLGASKASRSAEAQGVGAAATKHHQIGESSSGGRRITKATMLYGPENELLESALKTHQEHGERWGYPVQVLRYQIARARWSKPSYLLSLLVRELAKSPEERTEWIMWFDADTILINPSIPVDIFLPPPFLPSAADLAASAPSWYSSGGPKGPPTDPFAHIHLIASRDQNSLTTGVFFIRVSEWSIRMLTKAMAFPMYVQNVELGINADQVAMAYMLNDPEFRAGAVYQPRTWFNAYELHDGFEGKPGDMLVHFPGLDDDRWPHMAAWFEGIARDKSLRWNVPLDKTPYLAETKAYWDEWLAARSVRFAAEAQFRSDPQGASTAFNDTLAYLRFALDEKMDEPHTVRDARVKMEIVMTTGGQESQQQQQQQQQQQ</sequence>
<keyword evidence="6" id="KW-1185">Reference proteome</keyword>
<name>A0A164ZZ46_XYLHT</name>
<dbReference type="GO" id="GO:0000139">
    <property type="term" value="C:Golgi membrane"/>
    <property type="evidence" value="ECO:0007669"/>
    <property type="project" value="TreeGrafter"/>
</dbReference>
<dbReference type="GO" id="GO:0016757">
    <property type="term" value="F:glycosyltransferase activity"/>
    <property type="evidence" value="ECO:0007669"/>
    <property type="project" value="UniProtKB-KW"/>
</dbReference>
<dbReference type="GeneID" id="28898551"/>
<dbReference type="PANTHER" id="PTHR31306">
    <property type="entry name" value="ALPHA-1,6-MANNOSYLTRANSFERASE MNN11-RELATED"/>
    <property type="match status" value="1"/>
</dbReference>
<evidence type="ECO:0000256" key="1">
    <source>
        <dbReference type="ARBA" id="ARBA00005664"/>
    </source>
</evidence>
<dbReference type="Pfam" id="PF05637">
    <property type="entry name" value="Glyco_transf_34"/>
    <property type="match status" value="1"/>
</dbReference>
<evidence type="ECO:0000313" key="5">
    <source>
        <dbReference type="EMBL" id="KZF19729.1"/>
    </source>
</evidence>
<dbReference type="SUPFAM" id="SSF53448">
    <property type="entry name" value="Nucleotide-diphospho-sugar transferases"/>
    <property type="match status" value="1"/>
</dbReference>
<dbReference type="InterPro" id="IPR029044">
    <property type="entry name" value="Nucleotide-diphossugar_trans"/>
</dbReference>
<dbReference type="EMBL" id="KV407465">
    <property type="protein sequence ID" value="KZF19729.1"/>
    <property type="molecule type" value="Genomic_DNA"/>
</dbReference>
<dbReference type="InParanoid" id="A0A164ZZ46"/>
<dbReference type="PANTHER" id="PTHR31306:SF8">
    <property type="entry name" value="GLYCOSYLTRANSFERASE FAMILY 34 PROTEIN"/>
    <property type="match status" value="1"/>
</dbReference>
<gene>
    <name evidence="5" type="ORF">L228DRAFT_250803</name>
</gene>
<reference evidence="5 6" key="1">
    <citation type="journal article" date="2016" name="Fungal Biol.">
        <title>The genome of Xylona heveae provides a window into fungal endophytism.</title>
        <authorList>
            <person name="Gazis R."/>
            <person name="Kuo A."/>
            <person name="Riley R."/>
            <person name="LaButti K."/>
            <person name="Lipzen A."/>
            <person name="Lin J."/>
            <person name="Amirebrahimi M."/>
            <person name="Hesse C.N."/>
            <person name="Spatafora J.W."/>
            <person name="Henrissat B."/>
            <person name="Hainaut M."/>
            <person name="Grigoriev I.V."/>
            <person name="Hibbett D.S."/>
        </authorList>
    </citation>
    <scope>NUCLEOTIDE SEQUENCE [LARGE SCALE GENOMIC DNA]</scope>
    <source>
        <strain evidence="5 6">TC161</strain>
    </source>
</reference>
<evidence type="ECO:0000256" key="3">
    <source>
        <dbReference type="ARBA" id="ARBA00022679"/>
    </source>
</evidence>
<dbReference type="AlphaFoldDB" id="A0A164ZZ46"/>
<accession>A0A164ZZ46</accession>
<evidence type="ECO:0000256" key="2">
    <source>
        <dbReference type="ARBA" id="ARBA00022676"/>
    </source>
</evidence>
<dbReference type="Proteomes" id="UP000076632">
    <property type="component" value="Unassembled WGS sequence"/>
</dbReference>
<dbReference type="RefSeq" id="XP_018185284.1">
    <property type="nucleotide sequence ID" value="XM_018333414.1"/>
</dbReference>
<keyword evidence="2" id="KW-0328">Glycosyltransferase</keyword>
<keyword evidence="4" id="KW-0472">Membrane</keyword>
<keyword evidence="4" id="KW-0812">Transmembrane</keyword>
<feature type="transmembrane region" description="Helical" evidence="4">
    <location>
        <begin position="6"/>
        <end position="25"/>
    </location>
</feature>
<dbReference type="STRING" id="1328760.A0A164ZZ46"/>
<proteinExistence type="inferred from homology"/>
<protein>
    <submittedName>
        <fullName evidence="5">Glycosyltransferase family 34 protein</fullName>
    </submittedName>
</protein>
<comment type="similarity">
    <text evidence="1">Belongs to the glycosyltransferase 34 family.</text>
</comment>
<keyword evidence="3 5" id="KW-0808">Transferase</keyword>
<dbReference type="OrthoDB" id="407658at2759"/>
<dbReference type="Gene3D" id="3.90.550.10">
    <property type="entry name" value="Spore Coat Polysaccharide Biosynthesis Protein SpsA, Chain A"/>
    <property type="match status" value="1"/>
</dbReference>
<evidence type="ECO:0000256" key="4">
    <source>
        <dbReference type="SAM" id="Phobius"/>
    </source>
</evidence>
<evidence type="ECO:0000313" key="6">
    <source>
        <dbReference type="Proteomes" id="UP000076632"/>
    </source>
</evidence>
<keyword evidence="4" id="KW-1133">Transmembrane helix</keyword>
<dbReference type="InterPro" id="IPR008630">
    <property type="entry name" value="Glyco_trans_34"/>
</dbReference>
<dbReference type="GO" id="GO:0006487">
    <property type="term" value="P:protein N-linked glycosylation"/>
    <property type="evidence" value="ECO:0007669"/>
    <property type="project" value="TreeGrafter"/>
</dbReference>